<dbReference type="GO" id="GO:0003700">
    <property type="term" value="F:DNA-binding transcription factor activity"/>
    <property type="evidence" value="ECO:0007669"/>
    <property type="project" value="InterPro"/>
</dbReference>
<dbReference type="Pfam" id="PF00126">
    <property type="entry name" value="HTH_1"/>
    <property type="match status" value="1"/>
</dbReference>
<comment type="similarity">
    <text evidence="1">Belongs to the LysR transcriptional regulatory family.</text>
</comment>
<evidence type="ECO:0000256" key="1">
    <source>
        <dbReference type="ARBA" id="ARBA00009437"/>
    </source>
</evidence>
<dbReference type="PANTHER" id="PTHR30537:SF3">
    <property type="entry name" value="TRANSCRIPTIONAL REGULATORY PROTEIN"/>
    <property type="match status" value="1"/>
</dbReference>
<dbReference type="PROSITE" id="PS50931">
    <property type="entry name" value="HTH_LYSR"/>
    <property type="match status" value="1"/>
</dbReference>
<accession>A0A1R3X206</accession>
<dbReference type="PRINTS" id="PR00039">
    <property type="entry name" value="HTHLYSR"/>
</dbReference>
<dbReference type="Gene3D" id="3.40.190.290">
    <property type="match status" value="1"/>
</dbReference>
<proteinExistence type="inferred from homology"/>
<evidence type="ECO:0000256" key="4">
    <source>
        <dbReference type="ARBA" id="ARBA00023163"/>
    </source>
</evidence>
<dbReference type="InterPro" id="IPR036388">
    <property type="entry name" value="WH-like_DNA-bd_sf"/>
</dbReference>
<protein>
    <submittedName>
        <fullName evidence="6">Transcriptional regulator, LysR family</fullName>
    </submittedName>
</protein>
<name>A0A1R3X206_9RHOB</name>
<dbReference type="Pfam" id="PF03466">
    <property type="entry name" value="LysR_substrate"/>
    <property type="match status" value="1"/>
</dbReference>
<evidence type="ECO:0000256" key="3">
    <source>
        <dbReference type="ARBA" id="ARBA00023125"/>
    </source>
</evidence>
<dbReference type="GO" id="GO:0043565">
    <property type="term" value="F:sequence-specific DNA binding"/>
    <property type="evidence" value="ECO:0007669"/>
    <property type="project" value="TreeGrafter"/>
</dbReference>
<evidence type="ECO:0000259" key="5">
    <source>
        <dbReference type="PROSITE" id="PS50931"/>
    </source>
</evidence>
<dbReference type="EMBL" id="FTPR01000001">
    <property type="protein sequence ID" value="SIT84697.1"/>
    <property type="molecule type" value="Genomic_DNA"/>
</dbReference>
<dbReference type="Gene3D" id="1.10.10.10">
    <property type="entry name" value="Winged helix-like DNA-binding domain superfamily/Winged helix DNA-binding domain"/>
    <property type="match status" value="1"/>
</dbReference>
<dbReference type="FunFam" id="1.10.10.10:FF:000001">
    <property type="entry name" value="LysR family transcriptional regulator"/>
    <property type="match status" value="1"/>
</dbReference>
<dbReference type="Proteomes" id="UP000186997">
    <property type="component" value="Unassembled WGS sequence"/>
</dbReference>
<dbReference type="OrthoDB" id="9798121at2"/>
<dbReference type="PANTHER" id="PTHR30537">
    <property type="entry name" value="HTH-TYPE TRANSCRIPTIONAL REGULATOR"/>
    <property type="match status" value="1"/>
</dbReference>
<keyword evidence="4" id="KW-0804">Transcription</keyword>
<feature type="domain" description="HTH lysR-type" evidence="5">
    <location>
        <begin position="8"/>
        <end position="65"/>
    </location>
</feature>
<evidence type="ECO:0000313" key="6">
    <source>
        <dbReference type="EMBL" id="SIT84697.1"/>
    </source>
</evidence>
<keyword evidence="2" id="KW-0805">Transcription regulation</keyword>
<dbReference type="InterPro" id="IPR058163">
    <property type="entry name" value="LysR-type_TF_proteobact-type"/>
</dbReference>
<evidence type="ECO:0000256" key="2">
    <source>
        <dbReference type="ARBA" id="ARBA00023015"/>
    </source>
</evidence>
<dbReference type="SUPFAM" id="SSF46785">
    <property type="entry name" value="Winged helix' DNA-binding domain"/>
    <property type="match status" value="1"/>
</dbReference>
<dbReference type="RefSeq" id="WP_076659327.1">
    <property type="nucleotide sequence ID" value="NZ_FTPR01000001.1"/>
</dbReference>
<dbReference type="InterPro" id="IPR036390">
    <property type="entry name" value="WH_DNA-bd_sf"/>
</dbReference>
<organism evidence="6 7">
    <name type="scientific">Yoonia rosea</name>
    <dbReference type="NCBI Taxonomy" id="287098"/>
    <lineage>
        <taxon>Bacteria</taxon>
        <taxon>Pseudomonadati</taxon>
        <taxon>Pseudomonadota</taxon>
        <taxon>Alphaproteobacteria</taxon>
        <taxon>Rhodobacterales</taxon>
        <taxon>Paracoccaceae</taxon>
        <taxon>Yoonia</taxon>
    </lineage>
</organism>
<reference evidence="7" key="1">
    <citation type="submission" date="2017-01" db="EMBL/GenBank/DDBJ databases">
        <authorList>
            <person name="Varghese N."/>
            <person name="Submissions S."/>
        </authorList>
    </citation>
    <scope>NUCLEOTIDE SEQUENCE [LARGE SCALE GENOMIC DNA]</scope>
    <source>
        <strain evidence="7">DSM 29591</strain>
    </source>
</reference>
<dbReference type="AlphaFoldDB" id="A0A1R3X206"/>
<sequence length="296" mass="32543">MNWQAVSFDWNQIRAFLATAEEGSLSAAARALRTTQPTIGRQVSALERDLGVTLFERSGRSLVMTSAGHDLLEHVQAMGDAASRISMVASGQSRDVAGHVSITASDLLAAGFLVPVLKKLRQDAPGIIVDVVASNRLENLTRRDADIAIRHVRPDQPDLIARQLRDARAVYYASADYLAEYGRPQTEADLAKHVFIGPRDTTQMLAFMQDRGVTISPDQFKANSDSGVVMWEMMRAGLGIMVGPDRFWPHVDGVETLLSDAPPITFPVWIVTHRELRTSRRIRIVFDALVQALGGD</sequence>
<evidence type="ECO:0000313" key="7">
    <source>
        <dbReference type="Proteomes" id="UP000186997"/>
    </source>
</evidence>
<dbReference type="STRING" id="287098.SAMN05421665_1906"/>
<dbReference type="InterPro" id="IPR005119">
    <property type="entry name" value="LysR_subst-bd"/>
</dbReference>
<keyword evidence="7" id="KW-1185">Reference proteome</keyword>
<gene>
    <name evidence="6" type="ORF">SAMN05421665_1906</name>
</gene>
<dbReference type="InterPro" id="IPR000847">
    <property type="entry name" value="LysR_HTH_N"/>
</dbReference>
<dbReference type="GO" id="GO:0006351">
    <property type="term" value="P:DNA-templated transcription"/>
    <property type="evidence" value="ECO:0007669"/>
    <property type="project" value="TreeGrafter"/>
</dbReference>
<dbReference type="SUPFAM" id="SSF53850">
    <property type="entry name" value="Periplasmic binding protein-like II"/>
    <property type="match status" value="1"/>
</dbReference>
<keyword evidence="3" id="KW-0238">DNA-binding</keyword>